<name>A0A4C1VC68_EUMVA</name>
<keyword evidence="1" id="KW-0695">RNA-directed DNA polymerase</keyword>
<proteinExistence type="predicted"/>
<keyword evidence="1" id="KW-0808">Transferase</keyword>
<protein>
    <submittedName>
        <fullName evidence="1">RNA-directed DNA polymerase from mobile element jockey</fullName>
    </submittedName>
</protein>
<reference evidence="1 2" key="1">
    <citation type="journal article" date="2019" name="Commun. Biol.">
        <title>The bagworm genome reveals a unique fibroin gene that provides high tensile strength.</title>
        <authorList>
            <person name="Kono N."/>
            <person name="Nakamura H."/>
            <person name="Ohtoshi R."/>
            <person name="Tomita M."/>
            <person name="Numata K."/>
            <person name="Arakawa K."/>
        </authorList>
    </citation>
    <scope>NUCLEOTIDE SEQUENCE [LARGE SCALE GENOMIC DNA]</scope>
</reference>
<organism evidence="1 2">
    <name type="scientific">Eumeta variegata</name>
    <name type="common">Bagworm moth</name>
    <name type="synonym">Eumeta japonica</name>
    <dbReference type="NCBI Taxonomy" id="151549"/>
    <lineage>
        <taxon>Eukaryota</taxon>
        <taxon>Metazoa</taxon>
        <taxon>Ecdysozoa</taxon>
        <taxon>Arthropoda</taxon>
        <taxon>Hexapoda</taxon>
        <taxon>Insecta</taxon>
        <taxon>Pterygota</taxon>
        <taxon>Neoptera</taxon>
        <taxon>Endopterygota</taxon>
        <taxon>Lepidoptera</taxon>
        <taxon>Glossata</taxon>
        <taxon>Ditrysia</taxon>
        <taxon>Tineoidea</taxon>
        <taxon>Psychidae</taxon>
        <taxon>Oiketicinae</taxon>
        <taxon>Eumeta</taxon>
    </lineage>
</organism>
<gene>
    <name evidence="1" type="primary">pol</name>
    <name evidence="1" type="ORF">EVAR_85466_1</name>
</gene>
<accession>A0A4C1VC68</accession>
<evidence type="ECO:0000313" key="1">
    <source>
        <dbReference type="EMBL" id="GBP36219.1"/>
    </source>
</evidence>
<dbReference type="OrthoDB" id="416454at2759"/>
<sequence length="123" mass="14011">MIKEHENSCLQSHLSHLTADKDTNYSLWRATKNFKRPKNHVPPLRRQEGAWARSDYDKATAFAEHLHEVFTPLTSNDLAKDDVIASYLQSPNLLCFPLKAVKLSEIAGEIKALPKRRLQATIC</sequence>
<comment type="caution">
    <text evidence="1">The sequence shown here is derived from an EMBL/GenBank/DDBJ whole genome shotgun (WGS) entry which is preliminary data.</text>
</comment>
<evidence type="ECO:0000313" key="2">
    <source>
        <dbReference type="Proteomes" id="UP000299102"/>
    </source>
</evidence>
<dbReference type="Proteomes" id="UP000299102">
    <property type="component" value="Unassembled WGS sequence"/>
</dbReference>
<dbReference type="EMBL" id="BGZK01000316">
    <property type="protein sequence ID" value="GBP36219.1"/>
    <property type="molecule type" value="Genomic_DNA"/>
</dbReference>
<keyword evidence="1" id="KW-0548">Nucleotidyltransferase</keyword>
<dbReference type="AlphaFoldDB" id="A0A4C1VC68"/>
<keyword evidence="2" id="KW-1185">Reference proteome</keyword>
<dbReference type="GO" id="GO:0003964">
    <property type="term" value="F:RNA-directed DNA polymerase activity"/>
    <property type="evidence" value="ECO:0007669"/>
    <property type="project" value="UniProtKB-KW"/>
</dbReference>